<dbReference type="InterPro" id="IPR000436">
    <property type="entry name" value="Sushi_SCR_CCP_dom"/>
</dbReference>
<reference evidence="15" key="1">
    <citation type="submission" date="2021-09" db="EMBL/GenBank/DDBJ databases">
        <title>The genome of Mauremys mutica provides insights into the evolution of semi-aquatic lifestyle.</title>
        <authorList>
            <person name="Gong S."/>
            <person name="Gao Y."/>
        </authorList>
    </citation>
    <scope>NUCLEOTIDE SEQUENCE</scope>
    <source>
        <strain evidence="15">MM-2020</strain>
        <tissue evidence="15">Muscle</tissue>
    </source>
</reference>
<dbReference type="CDD" id="cd00033">
    <property type="entry name" value="CCP"/>
    <property type="match status" value="3"/>
</dbReference>
<evidence type="ECO:0000256" key="1">
    <source>
        <dbReference type="ARBA" id="ARBA00004479"/>
    </source>
</evidence>
<feature type="domain" description="Sushi" evidence="14">
    <location>
        <begin position="403"/>
        <end position="464"/>
    </location>
</feature>
<dbReference type="Proteomes" id="UP000827986">
    <property type="component" value="Unassembled WGS sequence"/>
</dbReference>
<dbReference type="InterPro" id="IPR057598">
    <property type="entry name" value="Fn3_PTPRU"/>
</dbReference>
<evidence type="ECO:0000256" key="4">
    <source>
        <dbReference type="ARBA" id="ARBA00022737"/>
    </source>
</evidence>
<keyword evidence="8" id="KW-0325">Glycoprotein</keyword>
<dbReference type="InterPro" id="IPR051622">
    <property type="entry name" value="R-tyr_protein_phosphatases"/>
</dbReference>
<dbReference type="AlphaFoldDB" id="A0A9D3WVK3"/>
<evidence type="ECO:0000256" key="3">
    <source>
        <dbReference type="ARBA" id="ARBA00022729"/>
    </source>
</evidence>
<protein>
    <submittedName>
        <fullName evidence="15">Uncharacterized protein</fullName>
    </submittedName>
</protein>
<dbReference type="InterPro" id="IPR035976">
    <property type="entry name" value="Sushi/SCR/CCP_sf"/>
</dbReference>
<dbReference type="Pfam" id="PF00041">
    <property type="entry name" value="fn3"/>
    <property type="match status" value="1"/>
</dbReference>
<feature type="transmembrane region" description="Helical" evidence="11">
    <location>
        <begin position="938"/>
        <end position="961"/>
    </location>
</feature>
<comment type="subcellular location">
    <subcellularLocation>
        <location evidence="1">Membrane</location>
        <topology evidence="1">Single-pass type I membrane protein</topology>
    </subcellularLocation>
</comment>
<sequence length="1064" mass="117073">MALQVSALALLLALLPLLSAQGAAPSPRPTKTPGTCRRKGAWTTKVTFPSQQMAFQVNDTVQVTCAEEPEPGPFPANCTELKDRGAVWDISGVKCLRMCNDWVRQVDFDPAQTEFGVGAEGRVTCRQQFQQNSFSVTCRETEPGRFEWDSGAHKCVRKCKIPKSRNSTLQFAPKRQFYAPGDSVTLSCPAGYRPSPPVIECVSNGSQAVWSETPTCQKEKCEIPRTWDSRLQFALVGPFYALGDSVTLSCSEGYRPSPPVIECVSNGSQAVWSETPTCRGVCTRAGNWPPSVSAASARTEFAVGEVVQVTCRQEQYEGRPAWVRCTETTGRVEWDTRNVSCVEKCRKPSWAPALQFEPDKTYYSREEPVTLSCPAGFEPSLPVIRCTGQGSQSDWNETAVCLEKCEIPRTWDSRLQFAPKRQFYAPGDSVTLNCSEGYRPSPPVIQCVNNGIQAVWSETPTCRGVCTRAGNWPPSVSAASPRTEFAVGEWVQVTCRQEQYEGRPAWVRCTETTGRVEWDTRNVSCVEKCKAPDTRDSRVQFSLEQQFYSPGDSVTWSCPVGYRPSQPDIRCTRRGSQSVWSGTAACTAIPPRIIPGALEVSPTTIKLCWTCEPPESCQGSWKIQAQCRLDGPLSGPCRRKGLTREQLLQGLVGTVTCSSLHPFTSYRVTISGGYPATRAPSTVLYSRRVTTSEAAPDQPEIEPLDPSTKTLRWKQLPPCKGEIVGYQLNIMAWREYDSDFLEVEELRVNQSVTKYLLQPWRHGTNYTVTIQGLTAAGLGQASRWDFETNISAPAIPASVTALSVYSISPSSGTALLPLQPVPGLHGPIREYQIIVSAMQNGSEADACGSPGLQPFNSSLERDVYLAAVLPAHNLTGPTDFVLGDGARHSGYYNAPLRPHRNYTAFVRVVSRWNQMEKSSCVRYDFSVGEAQTPQPGGLALAVAVPVLVLLATGALLLWFLLARKKRNDSKDHNSNGAIPLKRNRGAGASRLRTQIPVAELLESLKRFKRAEMEEEGAEDDANPERPPVGRNAEYQKLVSGLLHPSHAGKEPCNQAKNRYKSVIP</sequence>
<dbReference type="Pfam" id="PF23144">
    <property type="entry name" value="Fn3_PTPRU"/>
    <property type="match status" value="1"/>
</dbReference>
<evidence type="ECO:0000313" key="15">
    <source>
        <dbReference type="EMBL" id="KAH1168919.1"/>
    </source>
</evidence>
<evidence type="ECO:0000313" key="16">
    <source>
        <dbReference type="Proteomes" id="UP000827986"/>
    </source>
</evidence>
<evidence type="ECO:0000256" key="8">
    <source>
        <dbReference type="ARBA" id="ARBA00023180"/>
    </source>
</evidence>
<dbReference type="PROSITE" id="PS50923">
    <property type="entry name" value="SUSHI"/>
    <property type="match status" value="4"/>
</dbReference>
<feature type="signal peptide" evidence="12">
    <location>
        <begin position="1"/>
        <end position="20"/>
    </location>
</feature>
<evidence type="ECO:0000256" key="11">
    <source>
        <dbReference type="SAM" id="Phobius"/>
    </source>
</evidence>
<proteinExistence type="predicted"/>
<name>A0A9D3WVK3_9SAUR</name>
<dbReference type="PROSITE" id="PS50853">
    <property type="entry name" value="FN3"/>
    <property type="match status" value="1"/>
</dbReference>
<evidence type="ECO:0000256" key="2">
    <source>
        <dbReference type="ARBA" id="ARBA00022692"/>
    </source>
</evidence>
<keyword evidence="16" id="KW-1185">Reference proteome</keyword>
<keyword evidence="9" id="KW-0768">Sushi</keyword>
<keyword evidence="6 11" id="KW-0472">Membrane</keyword>
<comment type="caution">
    <text evidence="15">The sequence shown here is derived from an EMBL/GenBank/DDBJ whole genome shotgun (WGS) entry which is preliminary data.</text>
</comment>
<dbReference type="PANTHER" id="PTHR24051">
    <property type="entry name" value="SUSHI DOMAIN-CONTAINING PROTEIN 1"/>
    <property type="match status" value="1"/>
</dbReference>
<evidence type="ECO:0000256" key="6">
    <source>
        <dbReference type="ARBA" id="ARBA00023136"/>
    </source>
</evidence>
<feature type="domain" description="Fibronectin type-III" evidence="13">
    <location>
        <begin position="695"/>
        <end position="794"/>
    </location>
</feature>
<organism evidence="15 16">
    <name type="scientific">Mauremys mutica</name>
    <name type="common">yellowpond turtle</name>
    <dbReference type="NCBI Taxonomy" id="74926"/>
    <lineage>
        <taxon>Eukaryota</taxon>
        <taxon>Metazoa</taxon>
        <taxon>Chordata</taxon>
        <taxon>Craniata</taxon>
        <taxon>Vertebrata</taxon>
        <taxon>Euteleostomi</taxon>
        <taxon>Archelosauria</taxon>
        <taxon>Testudinata</taxon>
        <taxon>Testudines</taxon>
        <taxon>Cryptodira</taxon>
        <taxon>Durocryptodira</taxon>
        <taxon>Testudinoidea</taxon>
        <taxon>Geoemydidae</taxon>
        <taxon>Geoemydinae</taxon>
        <taxon>Mauremys</taxon>
    </lineage>
</organism>
<dbReference type="GO" id="GO:0016020">
    <property type="term" value="C:membrane"/>
    <property type="evidence" value="ECO:0007669"/>
    <property type="project" value="UniProtKB-SubCell"/>
</dbReference>
<dbReference type="Gene3D" id="2.10.70.10">
    <property type="entry name" value="Complement Module, domain 1"/>
    <property type="match status" value="3"/>
</dbReference>
<dbReference type="SMART" id="SM00060">
    <property type="entry name" value="FN3"/>
    <property type="match status" value="2"/>
</dbReference>
<feature type="domain" description="Sushi" evidence="14">
    <location>
        <begin position="527"/>
        <end position="588"/>
    </location>
</feature>
<feature type="chain" id="PRO_5038583860" evidence="12">
    <location>
        <begin position="21"/>
        <end position="1064"/>
    </location>
</feature>
<dbReference type="SMART" id="SM00032">
    <property type="entry name" value="CCP"/>
    <property type="match status" value="8"/>
</dbReference>
<dbReference type="CDD" id="cd00063">
    <property type="entry name" value="FN3"/>
    <property type="match status" value="1"/>
</dbReference>
<keyword evidence="4" id="KW-0677">Repeat</keyword>
<dbReference type="EMBL" id="JAHDVG010000485">
    <property type="protein sequence ID" value="KAH1168919.1"/>
    <property type="molecule type" value="Genomic_DNA"/>
</dbReference>
<keyword evidence="7" id="KW-1015">Disulfide bond</keyword>
<evidence type="ECO:0000256" key="9">
    <source>
        <dbReference type="PROSITE-ProRule" id="PRU00302"/>
    </source>
</evidence>
<feature type="region of interest" description="Disordered" evidence="10">
    <location>
        <begin position="1011"/>
        <end position="1064"/>
    </location>
</feature>
<feature type="compositionally biased region" description="Acidic residues" evidence="10">
    <location>
        <begin position="1012"/>
        <end position="1021"/>
    </location>
</feature>
<dbReference type="PANTHER" id="PTHR24051:SF6">
    <property type="entry name" value="FIBRONECTIN TYPE-III DOMAIN-CONTAINING PROTEIN-RELATED"/>
    <property type="match status" value="1"/>
</dbReference>
<gene>
    <name evidence="15" type="ORF">KIL84_013509</name>
</gene>
<accession>A0A9D3WVK3</accession>
<dbReference type="SUPFAM" id="SSF57535">
    <property type="entry name" value="Complement control module/SCR domain"/>
    <property type="match status" value="4"/>
</dbReference>
<dbReference type="InterPro" id="IPR013783">
    <property type="entry name" value="Ig-like_fold"/>
</dbReference>
<dbReference type="Gene3D" id="2.60.40.10">
    <property type="entry name" value="Immunoglobulins"/>
    <property type="match status" value="1"/>
</dbReference>
<feature type="non-terminal residue" evidence="15">
    <location>
        <position position="1"/>
    </location>
</feature>
<feature type="domain" description="Sushi" evidence="14">
    <location>
        <begin position="219"/>
        <end position="280"/>
    </location>
</feature>
<keyword evidence="3 12" id="KW-0732">Signal</keyword>
<evidence type="ECO:0000256" key="7">
    <source>
        <dbReference type="ARBA" id="ARBA00023157"/>
    </source>
</evidence>
<evidence type="ECO:0000256" key="5">
    <source>
        <dbReference type="ARBA" id="ARBA00022989"/>
    </source>
</evidence>
<evidence type="ECO:0000259" key="13">
    <source>
        <dbReference type="PROSITE" id="PS50853"/>
    </source>
</evidence>
<dbReference type="InterPro" id="IPR003961">
    <property type="entry name" value="FN3_dom"/>
</dbReference>
<dbReference type="Pfam" id="PF00084">
    <property type="entry name" value="Sushi"/>
    <property type="match status" value="3"/>
</dbReference>
<keyword evidence="2 11" id="KW-0812">Transmembrane</keyword>
<evidence type="ECO:0000259" key="14">
    <source>
        <dbReference type="PROSITE" id="PS50923"/>
    </source>
</evidence>
<comment type="caution">
    <text evidence="9">Lacks conserved residue(s) required for the propagation of feature annotation.</text>
</comment>
<evidence type="ECO:0000256" key="12">
    <source>
        <dbReference type="SAM" id="SignalP"/>
    </source>
</evidence>
<dbReference type="InterPro" id="IPR036116">
    <property type="entry name" value="FN3_sf"/>
</dbReference>
<feature type="domain" description="Sushi" evidence="14">
    <location>
        <begin position="157"/>
        <end position="218"/>
    </location>
</feature>
<evidence type="ECO:0000256" key="10">
    <source>
        <dbReference type="SAM" id="MobiDB-lite"/>
    </source>
</evidence>
<keyword evidence="5 11" id="KW-1133">Transmembrane helix</keyword>
<dbReference type="SUPFAM" id="SSF49265">
    <property type="entry name" value="Fibronectin type III"/>
    <property type="match status" value="1"/>
</dbReference>